<dbReference type="Pfam" id="PF19290">
    <property type="entry name" value="PmbA_TldD_2nd"/>
    <property type="match status" value="1"/>
</dbReference>
<dbReference type="InterPro" id="IPR036059">
    <property type="entry name" value="TldD/PmbA_sf"/>
</dbReference>
<dbReference type="PANTHER" id="PTHR43421">
    <property type="entry name" value="METALLOPROTEASE PMBA"/>
    <property type="match status" value="1"/>
</dbReference>
<dbReference type="InterPro" id="IPR045570">
    <property type="entry name" value="Metalloprtase-TldD/E_cen_dom"/>
</dbReference>
<evidence type="ECO:0000313" key="6">
    <source>
        <dbReference type="Proteomes" id="UP000255523"/>
    </source>
</evidence>
<comment type="similarity">
    <text evidence="1">Belongs to the peptidase U62 family.</text>
</comment>
<evidence type="ECO:0000256" key="1">
    <source>
        <dbReference type="ARBA" id="ARBA00005836"/>
    </source>
</evidence>
<dbReference type="AlphaFoldDB" id="A0A380LPC8"/>
<feature type="domain" description="Metalloprotease TldD/E C-terminal" evidence="3">
    <location>
        <begin position="220"/>
        <end position="440"/>
    </location>
</feature>
<reference evidence="5 6" key="1">
    <citation type="submission" date="2018-06" db="EMBL/GenBank/DDBJ databases">
        <authorList>
            <consortium name="Pathogen Informatics"/>
            <person name="Doyle S."/>
        </authorList>
    </citation>
    <scope>NUCLEOTIDE SEQUENCE [LARGE SCALE GENOMIC DNA]</scope>
    <source>
        <strain evidence="5 6">NCTC11087</strain>
    </source>
</reference>
<evidence type="ECO:0000313" key="5">
    <source>
        <dbReference type="EMBL" id="SUO05117.1"/>
    </source>
</evidence>
<accession>A0A380LPC8</accession>
<feature type="domain" description="Metalloprotease TldD/E N-terminal" evidence="2">
    <location>
        <begin position="19"/>
        <end position="82"/>
    </location>
</feature>
<dbReference type="GeneID" id="77462982"/>
<dbReference type="Pfam" id="PF19289">
    <property type="entry name" value="PmbA_TldD_3rd"/>
    <property type="match status" value="1"/>
</dbReference>
<evidence type="ECO:0000259" key="3">
    <source>
        <dbReference type="Pfam" id="PF19289"/>
    </source>
</evidence>
<dbReference type="InterPro" id="IPR035068">
    <property type="entry name" value="TldD/PmbA_N"/>
</dbReference>
<feature type="domain" description="Metalloprotease TldD/E central" evidence="4">
    <location>
        <begin position="111"/>
        <end position="212"/>
    </location>
</feature>
<dbReference type="GO" id="GO:0006508">
    <property type="term" value="P:proteolysis"/>
    <property type="evidence" value="ECO:0007669"/>
    <property type="project" value="InterPro"/>
</dbReference>
<dbReference type="GO" id="GO:0005829">
    <property type="term" value="C:cytosol"/>
    <property type="evidence" value="ECO:0007669"/>
    <property type="project" value="TreeGrafter"/>
</dbReference>
<dbReference type="RefSeq" id="WP_022790343.1">
    <property type="nucleotide sequence ID" value="NZ_CAUWMU010000046.1"/>
</dbReference>
<dbReference type="GO" id="GO:0008237">
    <property type="term" value="F:metallopeptidase activity"/>
    <property type="evidence" value="ECO:0007669"/>
    <property type="project" value="InterPro"/>
</dbReference>
<evidence type="ECO:0000259" key="2">
    <source>
        <dbReference type="Pfam" id="PF01523"/>
    </source>
</evidence>
<gene>
    <name evidence="5" type="primary">pmbA</name>
    <name evidence="5" type="ORF">NCTC11087_02052</name>
</gene>
<dbReference type="InterPro" id="IPR045569">
    <property type="entry name" value="Metalloprtase-TldD/E_C"/>
</dbReference>
<dbReference type="OrthoDB" id="9803618at2"/>
<dbReference type="Pfam" id="PF01523">
    <property type="entry name" value="PmbA_TldD_1st"/>
    <property type="match status" value="1"/>
</dbReference>
<dbReference type="Proteomes" id="UP000255523">
    <property type="component" value="Unassembled WGS sequence"/>
</dbReference>
<dbReference type="Gene3D" id="3.30.2290.10">
    <property type="entry name" value="PmbA/TldD superfamily"/>
    <property type="match status" value="1"/>
</dbReference>
<keyword evidence="6" id="KW-1185">Reference proteome</keyword>
<protein>
    <submittedName>
        <fullName evidence="5">Peptidase PmbA</fullName>
    </submittedName>
</protein>
<dbReference type="EMBL" id="UHFX01000003">
    <property type="protein sequence ID" value="SUO05117.1"/>
    <property type="molecule type" value="Genomic_DNA"/>
</dbReference>
<dbReference type="InterPro" id="IPR047657">
    <property type="entry name" value="PmbA"/>
</dbReference>
<organism evidence="5 6">
    <name type="scientific">Faecalicoccus pleomorphus</name>
    <dbReference type="NCBI Taxonomy" id="1323"/>
    <lineage>
        <taxon>Bacteria</taxon>
        <taxon>Bacillati</taxon>
        <taxon>Bacillota</taxon>
        <taxon>Erysipelotrichia</taxon>
        <taxon>Erysipelotrichales</taxon>
        <taxon>Erysipelotrichaceae</taxon>
        <taxon>Faecalicoccus</taxon>
    </lineage>
</organism>
<name>A0A380LPC8_9FIRM</name>
<dbReference type="SUPFAM" id="SSF111283">
    <property type="entry name" value="Putative modulator of DNA gyrase, PmbA/TldD"/>
    <property type="match status" value="1"/>
</dbReference>
<dbReference type="PANTHER" id="PTHR43421:SF1">
    <property type="entry name" value="METALLOPROTEASE PMBA"/>
    <property type="match status" value="1"/>
</dbReference>
<dbReference type="InterPro" id="IPR002510">
    <property type="entry name" value="Metalloprtase-TldD/E_N"/>
</dbReference>
<proteinExistence type="inferred from homology"/>
<evidence type="ECO:0000259" key="4">
    <source>
        <dbReference type="Pfam" id="PF19290"/>
    </source>
</evidence>
<sequence>MNKQKWIDRALELGLESFEIYQSLTSERSVTWYEGKLDTFTTSKVLGTSIRGVYQKKMANMAFEKIEDDQMDAVLQALIEQAKTISSKEEDKIRTPQPFESVHKPTKWVVPDVEQVKEVLKQLESKLKAYDPRILQVNELGYQEASGKRMITNSLGLDVEDEERMQIIMAYVVAGENNDVQVNYEVEVVEDLSTLDLDAFVKKVCDKAIEKLNAASMTSQTLPVIFETEAMTSLFSAFTGLWNGELLYKGISCLKDKWNEKIFSEKITIEDDPRNVEALTIANFDDEGCPTRKKVLVKDGVFVQALHSTKSASCMQTESTGNGFKSGYASTIGVSPMNCCIVPGEKSLQQLEETMKNGLVITDLQGLHAGIDFVTTNFSLQASGYLVKDGKRDRSVTLITVAGNFMDLMKKVEQVGSDLDWSYHQIKSPSIYFKECAVSGE</sequence>